<dbReference type="InterPro" id="IPR014327">
    <property type="entry name" value="RNA_pol_sigma70_bacteroid"/>
</dbReference>
<accession>A0A1Y1CP26</accession>
<dbReference type="InterPro" id="IPR000792">
    <property type="entry name" value="Tscrpt_reg_LuxR_C"/>
</dbReference>
<dbReference type="Proteomes" id="UP000218267">
    <property type="component" value="Chromosome"/>
</dbReference>
<reference evidence="7" key="2">
    <citation type="journal article" date="2020" name="Antonie Van Leeuwenhoek">
        <title>Labilibaculum antarcticum sp. nov., a novel facultative anaerobic, psychrotorelant bacterium isolated from marine sediment of Antarctica.</title>
        <authorList>
            <person name="Watanabe M."/>
            <person name="Kojima H."/>
            <person name="Fukui M."/>
        </authorList>
    </citation>
    <scope>NUCLEOTIDE SEQUENCE [LARGE SCALE GENOMIC DNA]</scope>
    <source>
        <strain evidence="7">SPP2</strain>
    </source>
</reference>
<dbReference type="GO" id="GO:0006352">
    <property type="term" value="P:DNA-templated transcription initiation"/>
    <property type="evidence" value="ECO:0007669"/>
    <property type="project" value="InterPro"/>
</dbReference>
<dbReference type="PRINTS" id="PR00038">
    <property type="entry name" value="HTHLUXR"/>
</dbReference>
<dbReference type="Gene3D" id="1.10.1740.10">
    <property type="match status" value="1"/>
</dbReference>
<dbReference type="AlphaFoldDB" id="A0A1Y1CP26"/>
<evidence type="ECO:0000256" key="3">
    <source>
        <dbReference type="ARBA" id="ARBA00023082"/>
    </source>
</evidence>
<dbReference type="InterPro" id="IPR039425">
    <property type="entry name" value="RNA_pol_sigma-70-like"/>
</dbReference>
<keyword evidence="2" id="KW-0805">Transcription regulation</keyword>
<dbReference type="Pfam" id="PF08281">
    <property type="entry name" value="Sigma70_r4_2"/>
    <property type="match status" value="1"/>
</dbReference>
<evidence type="ECO:0000259" key="5">
    <source>
        <dbReference type="SMART" id="SM00421"/>
    </source>
</evidence>
<dbReference type="InterPro" id="IPR014284">
    <property type="entry name" value="RNA_pol_sigma-70_dom"/>
</dbReference>
<sequence>MEHALKTQAFENLTETRIEQLFKEHYSVLTAYANKFLSDFDDSREIVQDVFVHLFDHRESVKIHTSAKAHLYTSVRNACLNTIRQRKNHATHHENIKYLSSGFSLEADKILEQTELEYALFKAIDELPEQCQRIFKLNRMDGFTNQEIADQLGISKRTVETQISKALKSLRVKIGPMLATLLIIYLLNALK</sequence>
<reference evidence="6 7" key="1">
    <citation type="journal article" date="2018" name="Mar. Genomics">
        <title>Complete genome sequence of Marinifilaceae bacterium strain SPP2, isolated from the Antarctic marine sediment.</title>
        <authorList>
            <person name="Watanabe M."/>
            <person name="Kojima H."/>
            <person name="Fukui M."/>
        </authorList>
    </citation>
    <scope>NUCLEOTIDE SEQUENCE [LARGE SCALE GENOMIC DNA]</scope>
    <source>
        <strain evidence="6 7">SPP2</strain>
    </source>
</reference>
<evidence type="ECO:0000256" key="4">
    <source>
        <dbReference type="ARBA" id="ARBA00023163"/>
    </source>
</evidence>
<dbReference type="CDD" id="cd06171">
    <property type="entry name" value="Sigma70_r4"/>
    <property type="match status" value="1"/>
</dbReference>
<dbReference type="NCBIfam" id="TIGR02937">
    <property type="entry name" value="sigma70-ECF"/>
    <property type="match status" value="1"/>
</dbReference>
<protein>
    <submittedName>
        <fullName evidence="6">RNA polymerase sigma-70 factor</fullName>
    </submittedName>
</protein>
<dbReference type="EMBL" id="AP018042">
    <property type="protein sequence ID" value="BAX82014.1"/>
    <property type="molecule type" value="Genomic_DNA"/>
</dbReference>
<proteinExistence type="inferred from homology"/>
<name>A0A1Y1CP26_9BACT</name>
<keyword evidence="3" id="KW-0731">Sigma factor</keyword>
<evidence type="ECO:0000313" key="7">
    <source>
        <dbReference type="Proteomes" id="UP000218267"/>
    </source>
</evidence>
<dbReference type="GO" id="GO:0016987">
    <property type="term" value="F:sigma factor activity"/>
    <property type="evidence" value="ECO:0007669"/>
    <property type="project" value="UniProtKB-KW"/>
</dbReference>
<dbReference type="InterPro" id="IPR007627">
    <property type="entry name" value="RNA_pol_sigma70_r2"/>
</dbReference>
<feature type="domain" description="HTH luxR-type" evidence="5">
    <location>
        <begin position="124"/>
        <end position="182"/>
    </location>
</feature>
<dbReference type="PANTHER" id="PTHR43133:SF46">
    <property type="entry name" value="RNA POLYMERASE SIGMA-70 FACTOR ECF SUBFAMILY"/>
    <property type="match status" value="1"/>
</dbReference>
<keyword evidence="7" id="KW-1185">Reference proteome</keyword>
<dbReference type="KEGG" id="mbas:ALGA_3722"/>
<evidence type="ECO:0000313" key="6">
    <source>
        <dbReference type="EMBL" id="BAX82014.1"/>
    </source>
</evidence>
<dbReference type="Pfam" id="PF04542">
    <property type="entry name" value="Sigma70_r2"/>
    <property type="match status" value="1"/>
</dbReference>
<dbReference type="PANTHER" id="PTHR43133">
    <property type="entry name" value="RNA POLYMERASE ECF-TYPE SIGMA FACTO"/>
    <property type="match status" value="1"/>
</dbReference>
<dbReference type="InterPro" id="IPR036388">
    <property type="entry name" value="WH-like_DNA-bd_sf"/>
</dbReference>
<dbReference type="SUPFAM" id="SSF88946">
    <property type="entry name" value="Sigma2 domain of RNA polymerase sigma factors"/>
    <property type="match status" value="1"/>
</dbReference>
<organism evidence="6 7">
    <name type="scientific">Labilibaculum antarcticum</name>
    <dbReference type="NCBI Taxonomy" id="1717717"/>
    <lineage>
        <taxon>Bacteria</taxon>
        <taxon>Pseudomonadati</taxon>
        <taxon>Bacteroidota</taxon>
        <taxon>Bacteroidia</taxon>
        <taxon>Marinilabiliales</taxon>
        <taxon>Marinifilaceae</taxon>
        <taxon>Labilibaculum</taxon>
    </lineage>
</organism>
<dbReference type="InterPro" id="IPR013325">
    <property type="entry name" value="RNA_pol_sigma_r2"/>
</dbReference>
<evidence type="ECO:0000256" key="1">
    <source>
        <dbReference type="ARBA" id="ARBA00010641"/>
    </source>
</evidence>
<keyword evidence="4" id="KW-0804">Transcription</keyword>
<dbReference type="NCBIfam" id="TIGR02985">
    <property type="entry name" value="Sig70_bacteroi1"/>
    <property type="match status" value="1"/>
</dbReference>
<dbReference type="SUPFAM" id="SSF88659">
    <property type="entry name" value="Sigma3 and sigma4 domains of RNA polymerase sigma factors"/>
    <property type="match status" value="1"/>
</dbReference>
<dbReference type="Gene3D" id="1.10.10.10">
    <property type="entry name" value="Winged helix-like DNA-binding domain superfamily/Winged helix DNA-binding domain"/>
    <property type="match status" value="1"/>
</dbReference>
<dbReference type="RefSeq" id="WP_096431953.1">
    <property type="nucleotide sequence ID" value="NZ_AP018042.1"/>
</dbReference>
<gene>
    <name evidence="6" type="ORF">ALGA_3722</name>
</gene>
<dbReference type="InterPro" id="IPR013249">
    <property type="entry name" value="RNA_pol_sigma70_r4_t2"/>
</dbReference>
<dbReference type="GO" id="GO:0003677">
    <property type="term" value="F:DNA binding"/>
    <property type="evidence" value="ECO:0007669"/>
    <property type="project" value="InterPro"/>
</dbReference>
<dbReference type="SMART" id="SM00421">
    <property type="entry name" value="HTH_LUXR"/>
    <property type="match status" value="1"/>
</dbReference>
<dbReference type="OrthoDB" id="9782991at2"/>
<dbReference type="InterPro" id="IPR013324">
    <property type="entry name" value="RNA_pol_sigma_r3/r4-like"/>
</dbReference>
<evidence type="ECO:0000256" key="2">
    <source>
        <dbReference type="ARBA" id="ARBA00023015"/>
    </source>
</evidence>
<comment type="similarity">
    <text evidence="1">Belongs to the sigma-70 factor family. ECF subfamily.</text>
</comment>